<evidence type="ECO:0000256" key="1">
    <source>
        <dbReference type="SAM" id="Phobius"/>
    </source>
</evidence>
<dbReference type="RefSeq" id="WP_068646261.1">
    <property type="nucleotide sequence ID" value="NZ_CP043611.1"/>
</dbReference>
<dbReference type="OrthoDB" id="2628998at2"/>
<keyword evidence="1" id="KW-0812">Transmembrane</keyword>
<reference evidence="2 3" key="1">
    <citation type="submission" date="2016-03" db="EMBL/GenBank/DDBJ databases">
        <title>Draft genome sequence of Paenibacillus antarcticus CECT 5836.</title>
        <authorList>
            <person name="Shin S.-K."/>
            <person name="Yi H."/>
        </authorList>
    </citation>
    <scope>NUCLEOTIDE SEQUENCE [LARGE SCALE GENOMIC DNA]</scope>
    <source>
        <strain evidence="2 3">CECT 5836</strain>
    </source>
</reference>
<gene>
    <name evidence="2" type="ORF">PBAT_02695</name>
</gene>
<keyword evidence="3" id="KW-1185">Reference proteome</keyword>
<dbReference type="Proteomes" id="UP000077355">
    <property type="component" value="Unassembled WGS sequence"/>
</dbReference>
<proteinExistence type="predicted"/>
<name>A0A162QHA5_9BACL</name>
<sequence length="61" mass="6536">MNKGLSLWFAASSIIILAVAAIAITYSGWIALLLTLIGICNIGWGFVIKAKQRRASLKSSN</sequence>
<protein>
    <submittedName>
        <fullName evidence="2">Uncharacterized protein</fullName>
    </submittedName>
</protein>
<dbReference type="EMBL" id="LVJI01000001">
    <property type="protein sequence ID" value="OAB48560.1"/>
    <property type="molecule type" value="Genomic_DNA"/>
</dbReference>
<feature type="transmembrane region" description="Helical" evidence="1">
    <location>
        <begin position="30"/>
        <end position="48"/>
    </location>
</feature>
<keyword evidence="1" id="KW-0472">Membrane</keyword>
<evidence type="ECO:0000313" key="3">
    <source>
        <dbReference type="Proteomes" id="UP000077355"/>
    </source>
</evidence>
<accession>A0A162QHA5</accession>
<organism evidence="2 3">
    <name type="scientific">Paenibacillus antarcticus</name>
    <dbReference type="NCBI Taxonomy" id="253703"/>
    <lineage>
        <taxon>Bacteria</taxon>
        <taxon>Bacillati</taxon>
        <taxon>Bacillota</taxon>
        <taxon>Bacilli</taxon>
        <taxon>Bacillales</taxon>
        <taxon>Paenibacillaceae</taxon>
        <taxon>Paenibacillus</taxon>
    </lineage>
</organism>
<evidence type="ECO:0000313" key="2">
    <source>
        <dbReference type="EMBL" id="OAB48560.1"/>
    </source>
</evidence>
<dbReference type="AlphaFoldDB" id="A0A162QHA5"/>
<keyword evidence="1" id="KW-1133">Transmembrane helix</keyword>
<comment type="caution">
    <text evidence="2">The sequence shown here is derived from an EMBL/GenBank/DDBJ whole genome shotgun (WGS) entry which is preliminary data.</text>
</comment>